<organism evidence="2 3">
    <name type="scientific">Paremcibacter congregatus</name>
    <dbReference type="NCBI Taxonomy" id="2043170"/>
    <lineage>
        <taxon>Bacteria</taxon>
        <taxon>Pseudomonadati</taxon>
        <taxon>Pseudomonadota</taxon>
        <taxon>Alphaproteobacteria</taxon>
        <taxon>Emcibacterales</taxon>
        <taxon>Emcibacteraceae</taxon>
        <taxon>Paremcibacter</taxon>
    </lineage>
</organism>
<keyword evidence="1" id="KW-1133">Transmembrane helix</keyword>
<comment type="caution">
    <text evidence="2">The sequence shown here is derived from an EMBL/GenBank/DDBJ whole genome shotgun (WGS) entry which is preliminary data.</text>
</comment>
<evidence type="ECO:0000256" key="1">
    <source>
        <dbReference type="SAM" id="Phobius"/>
    </source>
</evidence>
<feature type="transmembrane region" description="Helical" evidence="1">
    <location>
        <begin position="12"/>
        <end position="32"/>
    </location>
</feature>
<dbReference type="InParanoid" id="A0A2G4YP87"/>
<keyword evidence="1" id="KW-0812">Transmembrane</keyword>
<accession>A0A2G4YP87</accession>
<keyword evidence="3" id="KW-1185">Reference proteome</keyword>
<evidence type="ECO:0000313" key="2">
    <source>
        <dbReference type="EMBL" id="PHZ84134.1"/>
    </source>
</evidence>
<dbReference type="RefSeq" id="WP_099473991.1">
    <property type="nucleotide sequence ID" value="NZ_CAXBMK010000002.1"/>
</dbReference>
<proteinExistence type="predicted"/>
<name>A0A2G4YP87_9PROT</name>
<dbReference type="OrthoDB" id="7580082at2"/>
<gene>
    <name evidence="2" type="ORF">CRD36_13130</name>
</gene>
<dbReference type="EMBL" id="PDEM01000025">
    <property type="protein sequence ID" value="PHZ84134.1"/>
    <property type="molecule type" value="Genomic_DNA"/>
</dbReference>
<dbReference type="AlphaFoldDB" id="A0A2G4YP87"/>
<keyword evidence="1" id="KW-0472">Membrane</keyword>
<reference evidence="2 3" key="1">
    <citation type="submission" date="2017-10" db="EMBL/GenBank/DDBJ databases">
        <title>Frigbacter circumglobatus gen. nov. sp. nov., isolated from sediment cultured in situ.</title>
        <authorList>
            <person name="Zhao Z."/>
        </authorList>
    </citation>
    <scope>NUCLEOTIDE SEQUENCE [LARGE SCALE GENOMIC DNA]</scope>
    <source>
        <strain evidence="2 3">ZYL</strain>
    </source>
</reference>
<protein>
    <submittedName>
        <fullName evidence="2">Uncharacterized protein</fullName>
    </submittedName>
</protein>
<dbReference type="Proteomes" id="UP000229730">
    <property type="component" value="Unassembled WGS sequence"/>
</dbReference>
<sequence length="77" mass="8344">MTVKKFFGHLLRAGGILMAVLAGGCGLVFMVVDISFGELVLILGGVPCLIGIGLFYWGKNILKKENVDVEKDMSVWD</sequence>
<evidence type="ECO:0000313" key="3">
    <source>
        <dbReference type="Proteomes" id="UP000229730"/>
    </source>
</evidence>
<dbReference type="PROSITE" id="PS51257">
    <property type="entry name" value="PROKAR_LIPOPROTEIN"/>
    <property type="match status" value="1"/>
</dbReference>
<feature type="transmembrane region" description="Helical" evidence="1">
    <location>
        <begin position="38"/>
        <end position="57"/>
    </location>
</feature>